<keyword evidence="2" id="KW-1185">Reference proteome</keyword>
<dbReference type="STRING" id="2754.EH55_06840"/>
<accession>A0A073J1V3</accession>
<dbReference type="RefSeq" id="WP_037976953.1">
    <property type="nucleotide sequence ID" value="NZ_JAXDSK010000062.1"/>
</dbReference>
<evidence type="ECO:0000313" key="1">
    <source>
        <dbReference type="EMBL" id="KEJ91687.1"/>
    </source>
</evidence>
<organism evidence="1 2">
    <name type="scientific">Synergistes jonesii</name>
    <dbReference type="NCBI Taxonomy" id="2754"/>
    <lineage>
        <taxon>Bacteria</taxon>
        <taxon>Thermotogati</taxon>
        <taxon>Synergistota</taxon>
        <taxon>Synergistia</taxon>
        <taxon>Synergistales</taxon>
        <taxon>Synergistaceae</taxon>
        <taxon>Synergistes</taxon>
    </lineage>
</organism>
<proteinExistence type="predicted"/>
<gene>
    <name evidence="1" type="ORF">EH55_06840</name>
</gene>
<dbReference type="AlphaFoldDB" id="A0A073J1V3"/>
<comment type="caution">
    <text evidence="1">The sequence shown here is derived from an EMBL/GenBank/DDBJ whole genome shotgun (WGS) entry which is preliminary data.</text>
</comment>
<dbReference type="EMBL" id="JMKI01000037">
    <property type="protein sequence ID" value="KEJ91687.1"/>
    <property type="molecule type" value="Genomic_DNA"/>
</dbReference>
<protein>
    <submittedName>
        <fullName evidence="1">Uncharacterized protein</fullName>
    </submittedName>
</protein>
<reference evidence="1 2" key="1">
    <citation type="submission" date="2014-04" db="EMBL/GenBank/DDBJ databases">
        <title>Draft Genome Sequence of Synergistes jonesii.</title>
        <authorList>
            <person name="Coil D.A."/>
            <person name="Eisen J.A."/>
            <person name="Holland-Moritz H.E."/>
        </authorList>
    </citation>
    <scope>NUCLEOTIDE SEQUENCE [LARGE SCALE GENOMIC DNA]</scope>
    <source>
        <strain evidence="1 2">78-1</strain>
    </source>
</reference>
<dbReference type="GeneID" id="90983979"/>
<evidence type="ECO:0000313" key="2">
    <source>
        <dbReference type="Proteomes" id="UP000027665"/>
    </source>
</evidence>
<dbReference type="eggNOG" id="COG5492">
    <property type="taxonomic scope" value="Bacteria"/>
</dbReference>
<name>A0A073J1V3_9BACT</name>
<sequence length="185" mass="19929">MARTKSYEIGACRIFFKRSGVGSEVDLGYTSNGVSIKVTVETQEIEVDQIIEPVDEIVTKRVITISAPLTDFSMANMQLAFPGATLVTDAGDPNKQKLVISSVAGSSVRDNEGELRVHPIDKAASDKSKDFFFPCAAPLSTDIEISYTKNGLRTLPIEFKAYPSEETATEGQTIIYGDPTATIGG</sequence>
<dbReference type="Proteomes" id="UP000027665">
    <property type="component" value="Unassembled WGS sequence"/>
</dbReference>